<dbReference type="SUPFAM" id="SSF53335">
    <property type="entry name" value="S-adenosyl-L-methionine-dependent methyltransferases"/>
    <property type="match status" value="1"/>
</dbReference>
<reference evidence="1" key="1">
    <citation type="journal article" date="2020" name="Nature">
        <title>Giant virus diversity and host interactions through global metagenomics.</title>
        <authorList>
            <person name="Schulz F."/>
            <person name="Roux S."/>
            <person name="Paez-Espino D."/>
            <person name="Jungbluth S."/>
            <person name="Walsh D.A."/>
            <person name="Denef V.J."/>
            <person name="McMahon K.D."/>
            <person name="Konstantinidis K.T."/>
            <person name="Eloe-Fadrosh E.A."/>
            <person name="Kyrpides N.C."/>
            <person name="Woyke T."/>
        </authorList>
    </citation>
    <scope>NUCLEOTIDE SEQUENCE</scope>
    <source>
        <strain evidence="1">GVMAG-M-3300013004-44</strain>
    </source>
</reference>
<name>A0A6C0BH91_9ZZZZ</name>
<dbReference type="Gene3D" id="3.40.50.150">
    <property type="entry name" value="Vaccinia Virus protein VP39"/>
    <property type="match status" value="1"/>
</dbReference>
<dbReference type="InterPro" id="IPR029063">
    <property type="entry name" value="SAM-dependent_MTases_sf"/>
</dbReference>
<organism evidence="1">
    <name type="scientific">viral metagenome</name>
    <dbReference type="NCBI Taxonomy" id="1070528"/>
    <lineage>
        <taxon>unclassified sequences</taxon>
        <taxon>metagenomes</taxon>
        <taxon>organismal metagenomes</taxon>
    </lineage>
</organism>
<accession>A0A6C0BH91</accession>
<dbReference type="EMBL" id="MN739155">
    <property type="protein sequence ID" value="QHS91094.1"/>
    <property type="molecule type" value="Genomic_DNA"/>
</dbReference>
<protein>
    <recommendedName>
        <fullName evidence="2">Methyltransferase FkbM domain-containing protein</fullName>
    </recommendedName>
</protein>
<evidence type="ECO:0008006" key="2">
    <source>
        <dbReference type="Google" id="ProtNLM"/>
    </source>
</evidence>
<dbReference type="AlphaFoldDB" id="A0A6C0BH91"/>
<evidence type="ECO:0000313" key="1">
    <source>
        <dbReference type="EMBL" id="QHS91094.1"/>
    </source>
</evidence>
<sequence>MKILYGLHQHQLDITNKVLSHFVRENIAMIPKGDDDRAYLFTDPLPRVLKVVTIITDDDVETIVDHSHQAYIDLTTQQIYMHIIPQAIQDIYPYDLNEESHAAIEKKLKEVHKTLKLVHGSMTQEFPEQGMAMRFLTGKEKVLEIGANVGRNSLMIQSILSNPDFVTLESDAGIASQLQKNRDANDMYFHIEASALSKRKLIQRGWDTIVSDKILPGYHAVQTITLEELRNKYKISFDTLVLDCEGAFYYILTDMPDILDNINLVIMENDYYKEAHKRFIDDMLTIHGLKRVYVQCGGWECRQVNKFPDTYMNFFEVWQK</sequence>
<proteinExistence type="predicted"/>